<dbReference type="SUPFAM" id="SSF49562">
    <property type="entry name" value="C2 domain (Calcium/lipid-binding domain, CaLB)"/>
    <property type="match status" value="2"/>
</dbReference>
<dbReference type="InterPro" id="IPR035892">
    <property type="entry name" value="C2_domain_sf"/>
</dbReference>
<evidence type="ECO:0000256" key="12">
    <source>
        <dbReference type="SAM" id="MobiDB-lite"/>
    </source>
</evidence>
<dbReference type="Gene3D" id="2.30.29.30">
    <property type="entry name" value="Pleckstrin-homology domain (PH domain)/Phosphotyrosine-binding domain (PTB)"/>
    <property type="match status" value="1"/>
</dbReference>
<keyword evidence="7" id="KW-0677">Repeat</keyword>
<evidence type="ECO:0000313" key="16">
    <source>
        <dbReference type="EMBL" id="KAK3928987.1"/>
    </source>
</evidence>
<dbReference type="InterPro" id="IPR000008">
    <property type="entry name" value="C2_dom"/>
</dbReference>
<dbReference type="InterPro" id="IPR001562">
    <property type="entry name" value="Znf_Btk_motif"/>
</dbReference>
<name>A0AAE1LSQ7_9NEOP</name>
<dbReference type="InterPro" id="IPR008936">
    <property type="entry name" value="Rho_GTPase_activation_prot"/>
</dbReference>
<dbReference type="PROSITE" id="PS50018">
    <property type="entry name" value="RAS_GTPASE_ACTIV_2"/>
    <property type="match status" value="1"/>
</dbReference>
<proteinExistence type="predicted"/>
<evidence type="ECO:0000256" key="7">
    <source>
        <dbReference type="ARBA" id="ARBA00022737"/>
    </source>
</evidence>
<dbReference type="GO" id="GO:0008033">
    <property type="term" value="P:tRNA processing"/>
    <property type="evidence" value="ECO:0007669"/>
    <property type="project" value="UniProtKB-KW"/>
</dbReference>
<evidence type="ECO:0000256" key="2">
    <source>
        <dbReference type="ARBA" id="ARBA00022468"/>
    </source>
</evidence>
<dbReference type="Gene3D" id="2.60.40.150">
    <property type="entry name" value="C2 domain"/>
    <property type="match status" value="2"/>
</dbReference>
<dbReference type="PANTHER" id="PTHR10194">
    <property type="entry name" value="RAS GTPASE-ACTIVATING PROTEINS"/>
    <property type="match status" value="1"/>
</dbReference>
<comment type="catalytic activity">
    <reaction evidence="10">
        <text>a uridine in tRNA + S-adenosyl-L-methionine = a 3-[(3S)-3-amino-3-carboxypropyl]uridine in tRNA + S-methyl-5'-thioadenosine + H(+)</text>
        <dbReference type="Rhea" id="RHEA:62432"/>
        <dbReference type="Rhea" id="RHEA-COMP:13339"/>
        <dbReference type="Rhea" id="RHEA-COMP:16092"/>
        <dbReference type="ChEBI" id="CHEBI:15378"/>
        <dbReference type="ChEBI" id="CHEBI:17509"/>
        <dbReference type="ChEBI" id="CHEBI:59789"/>
        <dbReference type="ChEBI" id="CHEBI:65315"/>
        <dbReference type="ChEBI" id="CHEBI:82930"/>
        <dbReference type="EC" id="2.5.1.25"/>
    </reaction>
</comment>
<dbReference type="EC" id="2.5.1.25" evidence="1"/>
<dbReference type="InterPro" id="IPR039360">
    <property type="entry name" value="Ras_GTPase"/>
</dbReference>
<evidence type="ECO:0000256" key="6">
    <source>
        <dbReference type="ARBA" id="ARBA00022723"/>
    </source>
</evidence>
<dbReference type="SUPFAM" id="SSF50729">
    <property type="entry name" value="PH domain-like"/>
    <property type="match status" value="1"/>
</dbReference>
<evidence type="ECO:0000256" key="8">
    <source>
        <dbReference type="ARBA" id="ARBA00022771"/>
    </source>
</evidence>
<reference evidence="16" key="2">
    <citation type="journal article" date="2023" name="BMC Genomics">
        <title>Pest status, molecular evolution, and epigenetic factors derived from the genome assembly of Frankliniella fusca, a thysanopteran phytovirus vector.</title>
        <authorList>
            <person name="Catto M.A."/>
            <person name="Labadie P.E."/>
            <person name="Jacobson A.L."/>
            <person name="Kennedy G.G."/>
            <person name="Srinivasan R."/>
            <person name="Hunt B.G."/>
        </authorList>
    </citation>
    <scope>NUCLEOTIDE SEQUENCE</scope>
    <source>
        <strain evidence="16">PL_HMW_Pooled</strain>
    </source>
</reference>
<dbReference type="GO" id="GO:0016432">
    <property type="term" value="F:tRNA-uridine aminocarboxypropyltransferase activity"/>
    <property type="evidence" value="ECO:0007669"/>
    <property type="project" value="UniProtKB-EC"/>
</dbReference>
<keyword evidence="2" id="KW-0343">GTPase activation</keyword>
<accession>A0AAE1LSQ7</accession>
<dbReference type="Proteomes" id="UP001219518">
    <property type="component" value="Unassembled WGS sequence"/>
</dbReference>
<dbReference type="SMART" id="SM00323">
    <property type="entry name" value="RasGAP"/>
    <property type="match status" value="1"/>
</dbReference>
<dbReference type="AlphaFoldDB" id="A0AAE1LSQ7"/>
<dbReference type="SUPFAM" id="SSF48350">
    <property type="entry name" value="GTPase activation domain, GAP"/>
    <property type="match status" value="1"/>
</dbReference>
<keyword evidence="8 11" id="KW-0863">Zinc-finger</keyword>
<dbReference type="SMART" id="SM00233">
    <property type="entry name" value="PH"/>
    <property type="match status" value="1"/>
</dbReference>
<dbReference type="EMBL" id="JAHWGI010001369">
    <property type="protein sequence ID" value="KAK3928987.1"/>
    <property type="molecule type" value="Genomic_DNA"/>
</dbReference>
<evidence type="ECO:0000256" key="4">
    <source>
        <dbReference type="ARBA" id="ARBA00022691"/>
    </source>
</evidence>
<evidence type="ECO:0000256" key="10">
    <source>
        <dbReference type="ARBA" id="ARBA00048718"/>
    </source>
</evidence>
<keyword evidence="17" id="KW-1185">Reference proteome</keyword>
<evidence type="ECO:0000313" key="17">
    <source>
        <dbReference type="Proteomes" id="UP001219518"/>
    </source>
</evidence>
<evidence type="ECO:0000259" key="14">
    <source>
        <dbReference type="PROSITE" id="PS50004"/>
    </source>
</evidence>
<evidence type="ECO:0000259" key="15">
    <source>
        <dbReference type="PROSITE" id="PS50018"/>
    </source>
</evidence>
<protein>
    <recommendedName>
        <fullName evidence="1">tRNA-uridine aminocarboxypropyltransferase</fullName>
        <ecNumber evidence="1">2.5.1.25</ecNumber>
    </recommendedName>
</protein>
<dbReference type="InterPro" id="IPR005636">
    <property type="entry name" value="DTW"/>
</dbReference>
<dbReference type="SMART" id="SM00107">
    <property type="entry name" value="BTK"/>
    <property type="match status" value="1"/>
</dbReference>
<dbReference type="InterPro" id="IPR023152">
    <property type="entry name" value="RasGAP_CS"/>
</dbReference>
<feature type="domain" description="Ras-GAP" evidence="15">
    <location>
        <begin position="659"/>
        <end position="853"/>
    </location>
</feature>
<comment type="caution">
    <text evidence="16">The sequence shown here is derived from an EMBL/GenBank/DDBJ whole genome shotgun (WGS) entry which is preliminary data.</text>
</comment>
<dbReference type="CDD" id="cd04010">
    <property type="entry name" value="C2B_RasA3"/>
    <property type="match status" value="1"/>
</dbReference>
<evidence type="ECO:0000259" key="13">
    <source>
        <dbReference type="PROSITE" id="PS50003"/>
    </source>
</evidence>
<dbReference type="CDD" id="cd05128">
    <property type="entry name" value="RasGAP_GAP1_like"/>
    <property type="match status" value="1"/>
</dbReference>
<organism evidence="16 17">
    <name type="scientific">Frankliniella fusca</name>
    <dbReference type="NCBI Taxonomy" id="407009"/>
    <lineage>
        <taxon>Eukaryota</taxon>
        <taxon>Metazoa</taxon>
        <taxon>Ecdysozoa</taxon>
        <taxon>Arthropoda</taxon>
        <taxon>Hexapoda</taxon>
        <taxon>Insecta</taxon>
        <taxon>Pterygota</taxon>
        <taxon>Neoptera</taxon>
        <taxon>Paraneoptera</taxon>
        <taxon>Thysanoptera</taxon>
        <taxon>Terebrantia</taxon>
        <taxon>Thripoidea</taxon>
        <taxon>Thripidae</taxon>
        <taxon>Frankliniella</taxon>
    </lineage>
</organism>
<keyword evidence="5" id="KW-0819">tRNA processing</keyword>
<dbReference type="PROSITE" id="PS50003">
    <property type="entry name" value="PH_DOMAIN"/>
    <property type="match status" value="1"/>
</dbReference>
<dbReference type="Pfam" id="PF00168">
    <property type="entry name" value="C2"/>
    <property type="match status" value="2"/>
</dbReference>
<evidence type="ECO:0000256" key="11">
    <source>
        <dbReference type="PROSITE-ProRule" id="PRU00432"/>
    </source>
</evidence>
<dbReference type="InterPro" id="IPR001936">
    <property type="entry name" value="RasGAP_dom"/>
</dbReference>
<evidence type="ECO:0000256" key="9">
    <source>
        <dbReference type="ARBA" id="ARBA00022833"/>
    </source>
</evidence>
<dbReference type="InterPro" id="IPR011993">
    <property type="entry name" value="PH-like_dom_sf"/>
</dbReference>
<dbReference type="PROSITE" id="PS51113">
    <property type="entry name" value="ZF_BTK"/>
    <property type="match status" value="1"/>
</dbReference>
<dbReference type="PROSITE" id="PS00509">
    <property type="entry name" value="RAS_GTPASE_ACTIV_1"/>
    <property type="match status" value="1"/>
</dbReference>
<feature type="region of interest" description="Disordered" evidence="12">
    <location>
        <begin position="237"/>
        <end position="287"/>
    </location>
</feature>
<keyword evidence="4" id="KW-0949">S-adenosyl-L-methionine</keyword>
<feature type="domain" description="C2" evidence="14">
    <location>
        <begin position="305"/>
        <end position="419"/>
    </location>
</feature>
<evidence type="ECO:0000256" key="5">
    <source>
        <dbReference type="ARBA" id="ARBA00022694"/>
    </source>
</evidence>
<dbReference type="GO" id="GO:0008270">
    <property type="term" value="F:zinc ion binding"/>
    <property type="evidence" value="ECO:0007669"/>
    <property type="project" value="UniProtKB-KW"/>
</dbReference>
<dbReference type="SMART" id="SM00239">
    <property type="entry name" value="C2"/>
    <property type="match status" value="2"/>
</dbReference>
<dbReference type="Gene3D" id="1.10.506.10">
    <property type="entry name" value="GTPase Activation - p120gap, domain 1"/>
    <property type="match status" value="1"/>
</dbReference>
<feature type="compositionally biased region" description="Basic and acidic residues" evidence="12">
    <location>
        <begin position="254"/>
        <end position="263"/>
    </location>
</feature>
<dbReference type="GO" id="GO:0035556">
    <property type="term" value="P:intracellular signal transduction"/>
    <property type="evidence" value="ECO:0007669"/>
    <property type="project" value="InterPro"/>
</dbReference>
<dbReference type="Pfam" id="PF03942">
    <property type="entry name" value="DTW"/>
    <property type="match status" value="1"/>
</dbReference>
<sequence>MANHADENPFKGMKIKDWSVLNQLEGRASCPKCKKSRKYFCYTCYIPMPELEKHTPKVKLPVKIDIIKHANEIDGKSTAVHAAVLAPDDVSIYTYPCIPNYSSEENVVLIFPGRNALSIKEYVEKKSKKMSANAKDDDCSEPEVKRVHITSKLPINRAVFIDSTWNQSRGIYKDQRLRGTSRISQFWRHQHGSPRWFLATIEAVHQFLVEFHLSCELGLNHELESLELHKPNDTFEDLPPISLPTEATTSNVSVKKEDVEDHLSSGYSNINDSKSDIKVKPEQPDKQPSKFVKNLALCRGIRTDSRDDPEINLCGPEQWKGKYSEAKNLPGRSHGSINQRDVYCALSLDQEEIFRTETIEKTLSPFFSEDFQFEVPRRFRYLSVYLYDRDRHLKQDKVIGKVAVKREELHSYHSKDHWFPILPVDADSEVQGKAHIDVKFEAVVKPNSHVEHHNSRLTVRLIECNELTLKNGACDPFATVTVKYSNGKQETKKAKVKKKTSSPHFDETFIYELPSVRGQNHDREWQYRVSDACADVDWSELVISLWHDSAGMSEKIFLGEVRISLGGVQQQNHAATNAWYFLQPRSLSHRPTSKQLNSPASARGNSSSLGSLRLNIQYTADHVFSSHVYNGLRELLLQSVTAEPVTSSAAYILGAIIPSKEDTAQPLVRLFLHHGQLAPIINNLARWEISKVTDPNTIFRGNTLVSKMMDEAMKLVGLHYLHNTLRPTLDLVFQEHKPCEIDPSRVEDPSQIQSNLLNLKDYVEKIFTAITNSAIRCPTLMCQLFHNLKELATTYFPENKEVRYSVISGFIFLRFFAPAILGPKLFDLTTEQIDSQTKRTLTLISKTIQSLGNLVSSTSLQREYKKEYKEEYMACVFDSVYTESRVLAVRQFLEIISATSNPTQRNLDSPVVLKEGVMIKRAQGRKRFGRKNFKQRYFRLTTQDLTYSKNKGKEPLCCIPLDQILAVEKLQEDSFKKNYMFQIVQPERALYIQANNCVEEKEWIDILTKICQTNANRLSSYHPSAYINGHWLCCRAQSEAATGCSEVSTSVDATLQMNLDPDRELQRIHSLVISNIDRLENLVVASGDNNILSSFMIEEKHSFSTTLKQLQDRIFTLEQEHRTYLRSVARETKYGSKQAPIGDDNYLLLAARVGRLDNSHIRQTHTLPMWPVQ</sequence>
<evidence type="ECO:0000256" key="3">
    <source>
        <dbReference type="ARBA" id="ARBA00022679"/>
    </source>
</evidence>
<dbReference type="InterPro" id="IPR001849">
    <property type="entry name" value="PH_domain"/>
</dbReference>
<dbReference type="Pfam" id="PF00169">
    <property type="entry name" value="PH"/>
    <property type="match status" value="1"/>
</dbReference>
<keyword evidence="3" id="KW-0808">Transferase</keyword>
<feature type="compositionally biased region" description="Basic and acidic residues" evidence="12">
    <location>
        <begin position="273"/>
        <end position="287"/>
    </location>
</feature>
<gene>
    <name evidence="16" type="ORF">KUF71_017271</name>
</gene>
<feature type="domain" description="PH" evidence="13">
    <location>
        <begin position="911"/>
        <end position="1012"/>
    </location>
</feature>
<keyword evidence="9" id="KW-0862">Zinc</keyword>
<dbReference type="GO" id="GO:0005096">
    <property type="term" value="F:GTPase activator activity"/>
    <property type="evidence" value="ECO:0007669"/>
    <property type="project" value="UniProtKB-KW"/>
</dbReference>
<keyword evidence="6" id="KW-0479">Metal-binding</keyword>
<reference evidence="16" key="1">
    <citation type="submission" date="2021-07" db="EMBL/GenBank/DDBJ databases">
        <authorList>
            <person name="Catto M.A."/>
            <person name="Jacobson A."/>
            <person name="Kennedy G."/>
            <person name="Labadie P."/>
            <person name="Hunt B.G."/>
            <person name="Srinivasan R."/>
        </authorList>
    </citation>
    <scope>NUCLEOTIDE SEQUENCE</scope>
    <source>
        <strain evidence="16">PL_HMW_Pooled</strain>
        <tissue evidence="16">Head</tissue>
    </source>
</reference>
<dbReference type="Pfam" id="PF00616">
    <property type="entry name" value="RasGAP"/>
    <property type="match status" value="2"/>
</dbReference>
<dbReference type="Pfam" id="PF00779">
    <property type="entry name" value="BTK"/>
    <property type="match status" value="1"/>
</dbReference>
<dbReference type="PROSITE" id="PS50004">
    <property type="entry name" value="C2"/>
    <property type="match status" value="2"/>
</dbReference>
<dbReference type="PANTHER" id="PTHR10194:SF148">
    <property type="entry name" value="GTPASE-ACTIVATING PROTEIN"/>
    <property type="match status" value="1"/>
</dbReference>
<dbReference type="SMART" id="SM01144">
    <property type="entry name" value="DTW"/>
    <property type="match status" value="1"/>
</dbReference>
<evidence type="ECO:0000256" key="1">
    <source>
        <dbReference type="ARBA" id="ARBA00012386"/>
    </source>
</evidence>
<feature type="domain" description="C2" evidence="14">
    <location>
        <begin position="430"/>
        <end position="580"/>
    </location>
</feature>